<comment type="caution">
    <text evidence="1">The sequence shown here is derived from an EMBL/GenBank/DDBJ whole genome shotgun (WGS) entry which is preliminary data.</text>
</comment>
<sequence length="94" mass="9941">MHAKDEGSQVLEVSAGGAVQRFWRSHPIHLAAVSSSVADECPVGWLFVHEGGAPGANTAFVVLPSNGYVVVGLSNTDPDAMENVVNYIARRLPL</sequence>
<dbReference type="InterPro" id="IPR012338">
    <property type="entry name" value="Beta-lactam/transpept-like"/>
</dbReference>
<dbReference type="AlphaFoldDB" id="A0AAW9ZVY3"/>
<evidence type="ECO:0008006" key="3">
    <source>
        <dbReference type="Google" id="ProtNLM"/>
    </source>
</evidence>
<name>A0AAW9ZVY3_9XANT</name>
<dbReference type="SUPFAM" id="SSF56601">
    <property type="entry name" value="beta-lactamase/transpeptidase-like"/>
    <property type="match status" value="1"/>
</dbReference>
<proteinExistence type="predicted"/>
<dbReference type="EMBL" id="SMDX01000022">
    <property type="protein sequence ID" value="NMI23289.1"/>
    <property type="molecule type" value="Genomic_DNA"/>
</dbReference>
<accession>A0AAW9ZVY3</accession>
<protein>
    <recommendedName>
        <fullName evidence="3">Beta-lactamase-related domain-containing protein</fullName>
    </recommendedName>
</protein>
<dbReference type="Proteomes" id="UP000548771">
    <property type="component" value="Unassembled WGS sequence"/>
</dbReference>
<evidence type="ECO:0000313" key="1">
    <source>
        <dbReference type="EMBL" id="NMI23289.1"/>
    </source>
</evidence>
<evidence type="ECO:0000313" key="2">
    <source>
        <dbReference type="Proteomes" id="UP000548771"/>
    </source>
</evidence>
<gene>
    <name evidence="1" type="ORF">E1J24_15920</name>
</gene>
<reference evidence="2" key="1">
    <citation type="journal article" date="2020" name="Syst. Appl. Microbiol.">
        <title>Clarifying the taxonomy of the causal agent of bacterial leaf spot of lettuce through a polyphasic approach reveals that Xanthomonas cynarae Trebaol et al. 2000 emend. Timilsina et al. 2019 is a later heterotypic synonym of Xanthomonas hortorum Vauterin et al. 1995.</title>
        <authorList>
            <person name="Moriniere L."/>
            <person name="Burlet A."/>
            <person name="Rosenthal E.R."/>
            <person name="Nesme X."/>
            <person name="Portier P."/>
            <person name="Bull C.T."/>
            <person name="Lavire C."/>
            <person name="Fischer-Le Saux M."/>
            <person name="Bertolla F."/>
        </authorList>
    </citation>
    <scope>NUCLEOTIDE SEQUENCE [LARGE SCALE GENOMIC DNA]</scope>
    <source>
        <strain evidence="2">CFBP2533</strain>
    </source>
</reference>
<organism evidence="1 2">
    <name type="scientific">Xanthomonas hortorum pv. pelargonii</name>
    <dbReference type="NCBI Taxonomy" id="453602"/>
    <lineage>
        <taxon>Bacteria</taxon>
        <taxon>Pseudomonadati</taxon>
        <taxon>Pseudomonadota</taxon>
        <taxon>Gammaproteobacteria</taxon>
        <taxon>Lysobacterales</taxon>
        <taxon>Lysobacteraceae</taxon>
        <taxon>Xanthomonas</taxon>
    </lineage>
</organism>